<keyword evidence="2" id="KW-1185">Reference proteome</keyword>
<proteinExistence type="predicted"/>
<sequence>MGKLKRNRRNKTARHNPVSKDGNDSKQQDKDSNLRKSKIVPLIEKLTSSSPNDRSMALGAITVLAEDDRMRQLMLKEKLVPVVMEQCLNDNNDEIIVEAYGLLRNIGIDEGYDIVKYYWRSNIWTSINSALAKIEKSFEFIQKNPTPKEVSKKKREDEKSKQQLLFDFTEHVISLIVVIASGSNDLYDSVFEKIDPVLKFIVNLINFNIETGMLSDKLFNALLDFIYEFSNESNEFIKKLADFNLNLDQLYNYLNPSANILGKSYLQGIKFNVNEVLDLNNDKNDISLQILTSLFENLGGVDLQQIKKALVIDNANDPISNGDKNEQLNDQVTGISEDKQKAQMNLQTLEVVIDITTSVWEFLAINENFNEPTSLKPEVLQLIFKTILPAIVELMEFDTQNNNILLLTDKLIVCLNNLAWLINSLEEIPVEWYDASLKIWDLTISVSNDTNKKDCLNLLWAIVKSLGPEIISKINIEMIQQLIHQGDEYLKEINDKNIDEYHIETLTSLIGFTGNIAIIINNTEITFEISEFLMKTIELLLSNHQQNPKIIDVLIETINIIFDIFGDASFPYDFDIYVTKNYNERLQTFNAAFKDIYKKIDKNKYGDLKIRGEETWNNLGRFIDYKRKERS</sequence>
<evidence type="ECO:0000313" key="2">
    <source>
        <dbReference type="Proteomes" id="UP001152531"/>
    </source>
</evidence>
<dbReference type="EMBL" id="CALSDN010000005">
    <property type="protein sequence ID" value="CAH6721223.1"/>
    <property type="molecule type" value="Genomic_DNA"/>
</dbReference>
<comment type="caution">
    <text evidence="1">The sequence shown here is derived from an EMBL/GenBank/DDBJ whole genome shotgun (WGS) entry which is preliminary data.</text>
</comment>
<gene>
    <name evidence="1" type="ORF">CLIB1444_05S06304</name>
</gene>
<reference evidence="1" key="1">
    <citation type="submission" date="2022-06" db="EMBL/GenBank/DDBJ databases">
        <authorList>
            <person name="Legras J.-L."/>
            <person name="Devillers H."/>
            <person name="Grondin C."/>
        </authorList>
    </citation>
    <scope>NUCLEOTIDE SEQUENCE</scope>
    <source>
        <strain evidence="1">CLIB 1444</strain>
    </source>
</reference>
<evidence type="ECO:0000313" key="1">
    <source>
        <dbReference type="EMBL" id="CAH6721223.1"/>
    </source>
</evidence>
<name>A0ACA9Y892_9ASCO</name>
<protein>
    <submittedName>
        <fullName evidence="1">Synchronized import protein 1</fullName>
    </submittedName>
</protein>
<accession>A0ACA9Y892</accession>
<dbReference type="Proteomes" id="UP001152531">
    <property type="component" value="Unassembled WGS sequence"/>
</dbReference>
<organism evidence="1 2">
    <name type="scientific">[Candida] jaroonii</name>
    <dbReference type="NCBI Taxonomy" id="467808"/>
    <lineage>
        <taxon>Eukaryota</taxon>
        <taxon>Fungi</taxon>
        <taxon>Dikarya</taxon>
        <taxon>Ascomycota</taxon>
        <taxon>Saccharomycotina</taxon>
        <taxon>Pichiomycetes</taxon>
        <taxon>Debaryomycetaceae</taxon>
        <taxon>Yamadazyma</taxon>
    </lineage>
</organism>